<organism evidence="5 6">
    <name type="scientific">Gemmobacter caeni</name>
    <dbReference type="NCBI Taxonomy" id="589035"/>
    <lineage>
        <taxon>Bacteria</taxon>
        <taxon>Pseudomonadati</taxon>
        <taxon>Pseudomonadota</taxon>
        <taxon>Alphaproteobacteria</taxon>
        <taxon>Rhodobacterales</taxon>
        <taxon>Paracoccaceae</taxon>
        <taxon>Gemmobacter</taxon>
    </lineage>
</organism>
<comment type="caution">
    <text evidence="5">The sequence shown here is derived from an EMBL/GenBank/DDBJ whole genome shotgun (WGS) entry which is preliminary data.</text>
</comment>
<evidence type="ECO:0000256" key="2">
    <source>
        <dbReference type="ARBA" id="ARBA00023002"/>
    </source>
</evidence>
<comment type="similarity">
    <text evidence="1">Belongs to the pyrroline-5-carboxylate reductase family.</text>
</comment>
<dbReference type="Gene3D" id="3.40.50.720">
    <property type="entry name" value="NAD(P)-binding Rossmann-like Domain"/>
    <property type="match status" value="1"/>
</dbReference>
<dbReference type="SUPFAM" id="SSF51735">
    <property type="entry name" value="NAD(P)-binding Rossmann-fold domains"/>
    <property type="match status" value="1"/>
</dbReference>
<protein>
    <submittedName>
        <fullName evidence="5">Pyrroline-5-carboxylate reductase</fullName>
    </submittedName>
</protein>
<dbReference type="InterPro" id="IPR029036">
    <property type="entry name" value="P5CR_dimer"/>
</dbReference>
<gene>
    <name evidence="5" type="ORF">C8N34_107183</name>
</gene>
<sequence length="248" mass="25832">MLGIIGIGHLAAALLAGLHRAGFAPGEVLLSPRGRAAEMAVRYGHPLARDNADLVARCDLVLLAVRPAAAPGAVAGLPWRARQVLVSACAGVPIAALDTGPARRMRIMPLTAAEVGASPTACFPDLPEARRLLEALGPVIPLTSEAEFEIATVSAAIYGWAQDLIARSAEWAAAQGLDPLVARRLNALTFAAAGALIDSKHEPMAQMLHELVTPGGITERGFQILKAHDVSAGWEAACDAVMDKLKGR</sequence>
<dbReference type="GO" id="GO:0055129">
    <property type="term" value="P:L-proline biosynthetic process"/>
    <property type="evidence" value="ECO:0007669"/>
    <property type="project" value="TreeGrafter"/>
</dbReference>
<dbReference type="GO" id="GO:0004735">
    <property type="term" value="F:pyrroline-5-carboxylate reductase activity"/>
    <property type="evidence" value="ECO:0007669"/>
    <property type="project" value="TreeGrafter"/>
</dbReference>
<evidence type="ECO:0000313" key="6">
    <source>
        <dbReference type="Proteomes" id="UP000244224"/>
    </source>
</evidence>
<dbReference type="InterPro" id="IPR008927">
    <property type="entry name" value="6-PGluconate_DH-like_C_sf"/>
</dbReference>
<dbReference type="Proteomes" id="UP000244224">
    <property type="component" value="Unassembled WGS sequence"/>
</dbReference>
<keyword evidence="6" id="KW-1185">Reference proteome</keyword>
<dbReference type="RefSeq" id="WP_054301300.1">
    <property type="nucleotide sequence ID" value="NZ_QBKP01000007.1"/>
</dbReference>
<dbReference type="Pfam" id="PF03807">
    <property type="entry name" value="F420_oxidored"/>
    <property type="match status" value="1"/>
</dbReference>
<dbReference type="OrthoDB" id="8418678at2"/>
<evidence type="ECO:0000259" key="3">
    <source>
        <dbReference type="Pfam" id="PF03807"/>
    </source>
</evidence>
<dbReference type="PANTHER" id="PTHR11645:SF0">
    <property type="entry name" value="PYRROLINE-5-CARBOXYLATE REDUCTASE 3"/>
    <property type="match status" value="1"/>
</dbReference>
<dbReference type="InterPro" id="IPR028939">
    <property type="entry name" value="P5C_Rdtase_cat_N"/>
</dbReference>
<keyword evidence="2" id="KW-0560">Oxidoreductase</keyword>
<reference evidence="5 6" key="1">
    <citation type="submission" date="2018-04" db="EMBL/GenBank/DDBJ databases">
        <title>Genomic Encyclopedia of Archaeal and Bacterial Type Strains, Phase II (KMG-II): from individual species to whole genera.</title>
        <authorList>
            <person name="Goeker M."/>
        </authorList>
    </citation>
    <scope>NUCLEOTIDE SEQUENCE [LARGE SCALE GENOMIC DNA]</scope>
    <source>
        <strain evidence="5 6">DSM 21823</strain>
    </source>
</reference>
<dbReference type="Pfam" id="PF14748">
    <property type="entry name" value="P5CR_dimer"/>
    <property type="match status" value="1"/>
</dbReference>
<dbReference type="InterPro" id="IPR036291">
    <property type="entry name" value="NAD(P)-bd_dom_sf"/>
</dbReference>
<dbReference type="EMBL" id="QBKP01000007">
    <property type="protein sequence ID" value="PTX49536.1"/>
    <property type="molecule type" value="Genomic_DNA"/>
</dbReference>
<feature type="domain" description="Pyrroline-5-carboxylate reductase dimerisation" evidence="4">
    <location>
        <begin position="160"/>
        <end position="245"/>
    </location>
</feature>
<evidence type="ECO:0000313" key="5">
    <source>
        <dbReference type="EMBL" id="PTX49536.1"/>
    </source>
</evidence>
<dbReference type="Gene3D" id="1.10.3730.10">
    <property type="entry name" value="ProC C-terminal domain-like"/>
    <property type="match status" value="1"/>
</dbReference>
<proteinExistence type="inferred from homology"/>
<dbReference type="AlphaFoldDB" id="A0A2T6B0E2"/>
<evidence type="ECO:0000256" key="1">
    <source>
        <dbReference type="ARBA" id="ARBA00005525"/>
    </source>
</evidence>
<evidence type="ECO:0000259" key="4">
    <source>
        <dbReference type="Pfam" id="PF14748"/>
    </source>
</evidence>
<dbReference type="PANTHER" id="PTHR11645">
    <property type="entry name" value="PYRROLINE-5-CARBOXYLATE REDUCTASE"/>
    <property type="match status" value="1"/>
</dbReference>
<feature type="domain" description="Pyrroline-5-carboxylate reductase catalytic N-terminal" evidence="3">
    <location>
        <begin position="2"/>
        <end position="91"/>
    </location>
</feature>
<accession>A0A2T6B0E2</accession>
<dbReference type="SUPFAM" id="SSF48179">
    <property type="entry name" value="6-phosphogluconate dehydrogenase C-terminal domain-like"/>
    <property type="match status" value="1"/>
</dbReference>
<name>A0A2T6B0E2_9RHOB</name>